<evidence type="ECO:0000256" key="2">
    <source>
        <dbReference type="ARBA" id="ARBA00022884"/>
    </source>
</evidence>
<proteinExistence type="inferred from homology"/>
<protein>
    <recommendedName>
        <fullName evidence="4">Histone RNA hairpin-binding protein RNA-binding domain-containing protein</fullName>
    </recommendedName>
</protein>
<evidence type="ECO:0000313" key="5">
    <source>
        <dbReference type="EMBL" id="KAK9914794.1"/>
    </source>
</evidence>
<dbReference type="Proteomes" id="UP001491310">
    <property type="component" value="Unassembled WGS sequence"/>
</dbReference>
<feature type="domain" description="Histone RNA hairpin-binding protein RNA-binding" evidence="4">
    <location>
        <begin position="29"/>
        <end position="104"/>
    </location>
</feature>
<keyword evidence="6" id="KW-1185">Reference proteome</keyword>
<feature type="compositionally biased region" description="Polar residues" evidence="3">
    <location>
        <begin position="174"/>
        <end position="203"/>
    </location>
</feature>
<reference evidence="5 6" key="1">
    <citation type="journal article" date="2024" name="Nat. Commun.">
        <title>Phylogenomics reveals the evolutionary origins of lichenization in chlorophyte algae.</title>
        <authorList>
            <person name="Puginier C."/>
            <person name="Libourel C."/>
            <person name="Otte J."/>
            <person name="Skaloud P."/>
            <person name="Haon M."/>
            <person name="Grisel S."/>
            <person name="Petersen M."/>
            <person name="Berrin J.G."/>
            <person name="Delaux P.M."/>
            <person name="Dal Grande F."/>
            <person name="Keller J."/>
        </authorList>
    </citation>
    <scope>NUCLEOTIDE SEQUENCE [LARGE SCALE GENOMIC DNA]</scope>
    <source>
        <strain evidence="5 6">SAG 216-7</strain>
    </source>
</reference>
<evidence type="ECO:0000256" key="1">
    <source>
        <dbReference type="ARBA" id="ARBA00006151"/>
    </source>
</evidence>
<comment type="similarity">
    <text evidence="1">Belongs to the SLBP family.</text>
</comment>
<evidence type="ECO:0000256" key="3">
    <source>
        <dbReference type="SAM" id="MobiDB-lite"/>
    </source>
</evidence>
<dbReference type="PANTHER" id="PTHR17408:SF0">
    <property type="entry name" value="HISTONE RNA HAIRPIN-BINDING PROTEIN"/>
    <property type="match status" value="1"/>
</dbReference>
<comment type="caution">
    <text evidence="5">The sequence shown here is derived from an EMBL/GenBank/DDBJ whole genome shotgun (WGS) entry which is preliminary data.</text>
</comment>
<feature type="region of interest" description="Disordered" evidence="3">
    <location>
        <begin position="58"/>
        <end position="80"/>
    </location>
</feature>
<gene>
    <name evidence="5" type="ORF">WJX75_000623</name>
</gene>
<accession>A0ABR2YTS1</accession>
<name>A0ABR2YTS1_9CHLO</name>
<organism evidence="5 6">
    <name type="scientific">Coccomyxa subellipsoidea</name>
    <dbReference type="NCBI Taxonomy" id="248742"/>
    <lineage>
        <taxon>Eukaryota</taxon>
        <taxon>Viridiplantae</taxon>
        <taxon>Chlorophyta</taxon>
        <taxon>core chlorophytes</taxon>
        <taxon>Trebouxiophyceae</taxon>
        <taxon>Trebouxiophyceae incertae sedis</taxon>
        <taxon>Coccomyxaceae</taxon>
        <taxon>Coccomyxa</taxon>
    </lineage>
</organism>
<dbReference type="PANTHER" id="PTHR17408">
    <property type="entry name" value="HISTONE RNA HAIRPIN-BINDING PROTEIN"/>
    <property type="match status" value="1"/>
</dbReference>
<sequence>MASTILQNDTTEKFVVDQENTAQNAMKETDPHRLEQRLRQITYGKNTLGYASYTKAIPKEKRRRPKKGEENTHPTTPDIHQMCSKRAFDGQVRKWRRQLHFWDPKPEEDEIKIEVVPEYAAPEAEVRPSARLGTPLRVDSLAEIEGRLREPVQADKPSCSGGPGPSTGSKRDTASGSVGQPTEVGQTAATSKRQRTISATVAPQKSAPDSIYDDWEEDCVLVSRP</sequence>
<dbReference type="InterPro" id="IPR029344">
    <property type="entry name" value="SLBP_RNA_bind"/>
</dbReference>
<keyword evidence="2" id="KW-0694">RNA-binding</keyword>
<feature type="region of interest" description="Disordered" evidence="3">
    <location>
        <begin position="148"/>
        <end position="212"/>
    </location>
</feature>
<evidence type="ECO:0000313" key="6">
    <source>
        <dbReference type="Proteomes" id="UP001491310"/>
    </source>
</evidence>
<dbReference type="InterPro" id="IPR038294">
    <property type="entry name" value="SLBP_RNA_bind_sf"/>
</dbReference>
<dbReference type="EMBL" id="JALJOT010000005">
    <property type="protein sequence ID" value="KAK9914794.1"/>
    <property type="molecule type" value="Genomic_DNA"/>
</dbReference>
<evidence type="ECO:0000259" key="4">
    <source>
        <dbReference type="Pfam" id="PF15247"/>
    </source>
</evidence>
<dbReference type="Pfam" id="PF15247">
    <property type="entry name" value="SLBP_RNA_bind"/>
    <property type="match status" value="1"/>
</dbReference>
<dbReference type="Gene3D" id="1.10.8.1120">
    <property type="entry name" value="Histone RNA hairpin-binding protein RNA-binding domain"/>
    <property type="match status" value="1"/>
</dbReference>
<dbReference type="InterPro" id="IPR026502">
    <property type="entry name" value="SLBP1/SLBP2"/>
</dbReference>